<comment type="caution">
    <text evidence="3">The sequence shown here is derived from an EMBL/GenBank/DDBJ whole genome shotgun (WGS) entry which is preliminary data.</text>
</comment>
<evidence type="ECO:0000256" key="1">
    <source>
        <dbReference type="SAM" id="SignalP"/>
    </source>
</evidence>
<reference evidence="3 4" key="3">
    <citation type="submission" date="2020-02" db="EMBL/GenBank/DDBJ databases">
        <title>Flavobacterium profundi sp. nov., isolated from a deep-sea seamount.</title>
        <authorList>
            <person name="Zhang D.-C."/>
        </authorList>
    </citation>
    <scope>NUCLEOTIDE SEQUENCE [LARGE SCALE GENOMIC DNA]</scope>
    <source>
        <strain evidence="3 4">EC11</strain>
    </source>
</reference>
<reference evidence="4" key="1">
    <citation type="submission" date="2019-05" db="EMBL/GenBank/DDBJ databases">
        <title>Flavobacterium profundi sp. nov., isolated from a deep-sea seamount.</title>
        <authorList>
            <person name="Zhang D.-C."/>
        </authorList>
    </citation>
    <scope>NUCLEOTIDE SEQUENCE [LARGE SCALE GENOMIC DNA]</scope>
    <source>
        <strain evidence="4">EC11</strain>
    </source>
</reference>
<proteinExistence type="predicted"/>
<reference evidence="3 4" key="2">
    <citation type="submission" date="2019-05" db="EMBL/GenBank/DDBJ databases">
        <authorList>
            <person name="Lianzixin W."/>
        </authorList>
    </citation>
    <scope>NUCLEOTIDE SEQUENCE [LARGE SCALE GENOMIC DNA]</scope>
    <source>
        <strain evidence="3 4">EC11</strain>
    </source>
</reference>
<feature type="signal peptide" evidence="1">
    <location>
        <begin position="1"/>
        <end position="22"/>
    </location>
</feature>
<dbReference type="EMBL" id="VEVQ02000002">
    <property type="protein sequence ID" value="NHN24658.1"/>
    <property type="molecule type" value="Genomic_DNA"/>
</dbReference>
<feature type="domain" description="DUF3347" evidence="2">
    <location>
        <begin position="146"/>
        <end position="236"/>
    </location>
</feature>
<protein>
    <submittedName>
        <fullName evidence="3">DUF3347 domain-containing protein</fullName>
    </submittedName>
</protein>
<dbReference type="Pfam" id="PF11827">
    <property type="entry name" value="DUF3347"/>
    <property type="match status" value="1"/>
</dbReference>
<keyword evidence="1" id="KW-0732">Signal</keyword>
<feature type="chain" id="PRO_5045892683" evidence="1">
    <location>
        <begin position="23"/>
        <end position="283"/>
    </location>
</feature>
<evidence type="ECO:0000313" key="4">
    <source>
        <dbReference type="Proteomes" id="UP000817854"/>
    </source>
</evidence>
<accession>A0ABX0IQA3</accession>
<dbReference type="SUPFAM" id="SSF55008">
    <property type="entry name" value="HMA, heavy metal-associated domain"/>
    <property type="match status" value="1"/>
</dbReference>
<organism evidence="3 4">
    <name type="scientific">Flavobacterium jejuense</name>
    <dbReference type="NCBI Taxonomy" id="1544455"/>
    <lineage>
        <taxon>Bacteria</taxon>
        <taxon>Pseudomonadati</taxon>
        <taxon>Bacteroidota</taxon>
        <taxon>Flavobacteriia</taxon>
        <taxon>Flavobacteriales</taxon>
        <taxon>Flavobacteriaceae</taxon>
        <taxon>Flavobacterium</taxon>
    </lineage>
</organism>
<evidence type="ECO:0000259" key="2">
    <source>
        <dbReference type="Pfam" id="PF11827"/>
    </source>
</evidence>
<dbReference type="Proteomes" id="UP000817854">
    <property type="component" value="Unassembled WGS sequence"/>
</dbReference>
<dbReference type="InterPro" id="IPR021782">
    <property type="entry name" value="DUF3347"/>
</dbReference>
<gene>
    <name evidence="3" type="ORF">FIA58_003130</name>
</gene>
<dbReference type="InterPro" id="IPR036163">
    <property type="entry name" value="HMA_dom_sf"/>
</dbReference>
<evidence type="ECO:0000313" key="3">
    <source>
        <dbReference type="EMBL" id="NHN24658.1"/>
    </source>
</evidence>
<keyword evidence="4" id="KW-1185">Reference proteome</keyword>
<name>A0ABX0IQA3_9FLAO</name>
<dbReference type="Gene3D" id="3.30.70.100">
    <property type="match status" value="1"/>
</dbReference>
<dbReference type="RefSeq" id="WP_140959959.1">
    <property type="nucleotide sequence ID" value="NZ_VEVQ02000002.1"/>
</dbReference>
<sequence length="283" mass="32021">MKSINNILMLTVMFASFTLSNAQIKNQKIVSEKILGNCGICKKTIEKAGNMKNIATVEWDKETKMATISYDAKKTNKEEVLKRIALAGYDSNSFLAPDVAYFGLPNCCQYERVSKTAISEKPKMEMKAMMKEKIKSSENTKPLSNVYSNYFELKDALVASDSKSTAVKANDLLAAVEKVDMKTLDMDLHMVWMKILKPLKEEVKAITTSKNREDQRFQFVDLSENMFKLMKSDKLETTIYLQHCPMANDGKGANWLSKESIIKNPYYGSMMLSCGKTIETIKN</sequence>